<evidence type="ECO:0000256" key="5">
    <source>
        <dbReference type="ARBA" id="ARBA00038359"/>
    </source>
</evidence>
<proteinExistence type="inferred from homology"/>
<evidence type="ECO:0000259" key="8">
    <source>
        <dbReference type="Pfam" id="PF20684"/>
    </source>
</evidence>
<protein>
    <recommendedName>
        <fullName evidence="8">Rhodopsin domain-containing protein</fullName>
    </recommendedName>
</protein>
<dbReference type="InterPro" id="IPR052337">
    <property type="entry name" value="SAT4-like"/>
</dbReference>
<organism evidence="9 10">
    <name type="scientific">Hapsidospora chrysogenum (strain ATCC 11550 / CBS 779.69 / DSM 880 / IAM 14645 / JCM 23072 / IMI 49137)</name>
    <name type="common">Acremonium chrysogenum</name>
    <dbReference type="NCBI Taxonomy" id="857340"/>
    <lineage>
        <taxon>Eukaryota</taxon>
        <taxon>Fungi</taxon>
        <taxon>Dikarya</taxon>
        <taxon>Ascomycota</taxon>
        <taxon>Pezizomycotina</taxon>
        <taxon>Sordariomycetes</taxon>
        <taxon>Hypocreomycetidae</taxon>
        <taxon>Hypocreales</taxon>
        <taxon>Bionectriaceae</taxon>
        <taxon>Hapsidospora</taxon>
    </lineage>
</organism>
<gene>
    <name evidence="9" type="ORF">ACRE_066440</name>
</gene>
<feature type="transmembrane region" description="Helical" evidence="7">
    <location>
        <begin position="261"/>
        <end position="280"/>
    </location>
</feature>
<keyword evidence="4 7" id="KW-0472">Membrane</keyword>
<evidence type="ECO:0000256" key="1">
    <source>
        <dbReference type="ARBA" id="ARBA00004141"/>
    </source>
</evidence>
<evidence type="ECO:0000256" key="4">
    <source>
        <dbReference type="ARBA" id="ARBA00023136"/>
    </source>
</evidence>
<keyword evidence="3 7" id="KW-1133">Transmembrane helix</keyword>
<dbReference type="InterPro" id="IPR049326">
    <property type="entry name" value="Rhodopsin_dom_fungi"/>
</dbReference>
<evidence type="ECO:0000256" key="6">
    <source>
        <dbReference type="SAM" id="MobiDB-lite"/>
    </source>
</evidence>
<evidence type="ECO:0000256" key="3">
    <source>
        <dbReference type="ARBA" id="ARBA00022989"/>
    </source>
</evidence>
<dbReference type="Pfam" id="PF20684">
    <property type="entry name" value="Fung_rhodopsin"/>
    <property type="match status" value="1"/>
</dbReference>
<feature type="transmembrane region" description="Helical" evidence="7">
    <location>
        <begin position="141"/>
        <end position="163"/>
    </location>
</feature>
<dbReference type="EMBL" id="JPKY01000089">
    <property type="protein sequence ID" value="KFH42622.1"/>
    <property type="molecule type" value="Genomic_DNA"/>
</dbReference>
<feature type="transmembrane region" description="Helical" evidence="7">
    <location>
        <begin position="20"/>
        <end position="41"/>
    </location>
</feature>
<accession>A0A086SZU0</accession>
<dbReference type="AlphaFoldDB" id="A0A086SZU0"/>
<dbReference type="HOGENOM" id="CLU_028200_0_2_1"/>
<dbReference type="PANTHER" id="PTHR33048">
    <property type="entry name" value="PTH11-LIKE INTEGRAL MEMBRANE PROTEIN (AFU_ORTHOLOGUE AFUA_5G11245)"/>
    <property type="match status" value="1"/>
</dbReference>
<keyword evidence="10" id="KW-1185">Reference proteome</keyword>
<feature type="transmembrane region" description="Helical" evidence="7">
    <location>
        <begin position="220"/>
        <end position="241"/>
    </location>
</feature>
<dbReference type="STRING" id="857340.A0A086SZU0"/>
<evidence type="ECO:0000256" key="2">
    <source>
        <dbReference type="ARBA" id="ARBA00022692"/>
    </source>
</evidence>
<dbReference type="Proteomes" id="UP000029964">
    <property type="component" value="Unassembled WGS sequence"/>
</dbReference>
<comment type="similarity">
    <text evidence="5">Belongs to the SAT4 family.</text>
</comment>
<comment type="caution">
    <text evidence="9">The sequence shown here is derived from an EMBL/GenBank/DDBJ whole genome shotgun (WGS) entry which is preliminary data.</text>
</comment>
<feature type="domain" description="Rhodopsin" evidence="8">
    <location>
        <begin position="38"/>
        <end position="285"/>
    </location>
</feature>
<comment type="subcellular location">
    <subcellularLocation>
        <location evidence="1">Membrane</location>
        <topology evidence="1">Multi-pass membrane protein</topology>
    </subcellularLocation>
</comment>
<name>A0A086SZU0_HAPC1</name>
<feature type="region of interest" description="Disordered" evidence="6">
    <location>
        <begin position="361"/>
        <end position="383"/>
    </location>
</feature>
<reference evidence="10" key="1">
    <citation type="journal article" date="2014" name="Genome Announc.">
        <title>Genome sequence and annotation of Acremonium chrysogenum, producer of the beta-lactam antibiotic cephalosporin C.</title>
        <authorList>
            <person name="Terfehr D."/>
            <person name="Dahlmann T.A."/>
            <person name="Specht T."/>
            <person name="Zadra I."/>
            <person name="Kuernsteiner H."/>
            <person name="Kueck U."/>
        </authorList>
    </citation>
    <scope>NUCLEOTIDE SEQUENCE [LARGE SCALE GENOMIC DNA]</scope>
    <source>
        <strain evidence="10">ATCC 11550 / CBS 779.69 / DSM 880 / IAM 14645 / JCM 23072 / IMI 49137</strain>
    </source>
</reference>
<dbReference type="GO" id="GO:0016020">
    <property type="term" value="C:membrane"/>
    <property type="evidence" value="ECO:0007669"/>
    <property type="project" value="UniProtKB-SubCell"/>
</dbReference>
<evidence type="ECO:0000313" key="10">
    <source>
        <dbReference type="Proteomes" id="UP000029964"/>
    </source>
</evidence>
<keyword evidence="2 7" id="KW-0812">Transmembrane</keyword>
<evidence type="ECO:0000313" key="9">
    <source>
        <dbReference type="EMBL" id="KFH42622.1"/>
    </source>
</evidence>
<feature type="transmembrane region" description="Helical" evidence="7">
    <location>
        <begin position="187"/>
        <end position="208"/>
    </location>
</feature>
<dbReference type="OrthoDB" id="5278984at2759"/>
<evidence type="ECO:0000256" key="7">
    <source>
        <dbReference type="SAM" id="Phobius"/>
    </source>
</evidence>
<dbReference type="PANTHER" id="PTHR33048:SF47">
    <property type="entry name" value="INTEGRAL MEMBRANE PROTEIN-RELATED"/>
    <property type="match status" value="1"/>
</dbReference>
<sequence length="383" mass="42119">MAGTRGMGFPTGDVENNGWQLYITSLVMIITAGIFVVARFITRYWYHKFGWDDAAILLSLVNSRPLPPPATMCSLLVSICMQLAIENGYGMHKADLSKTELRTALRFFFIAQTPYKVAVCANKLSVCLLYLRIFVTKSFRLACYVVIGIIVSWSIGGVGATIWQCVPIAGSWDKTIDAVCIDKSKFWVAYAVMNILTDVLVLALPIPPVLALKLNRRDKVLICGTFLLGGFVTVTSILRTTSVSDSVKNQSDITFNFIERGMWTLIEINIGIMTACLPVLKEPLVRIFPGALGGSRTASRHAASRENYARTYSLPQLSSRGQFSGDGRDTASKKGRTVVTDASYLEETRWSDEQHIIISSSTEGSAADLRSAKGELQGRTTRS</sequence>